<dbReference type="Proteomes" id="UP000031838">
    <property type="component" value="Chromosome 2"/>
</dbReference>
<evidence type="ECO:0008006" key="4">
    <source>
        <dbReference type="Google" id="ProtNLM"/>
    </source>
</evidence>
<dbReference type="AlphaFoldDB" id="A0A0B6SA53"/>
<evidence type="ECO:0000313" key="2">
    <source>
        <dbReference type="EMBL" id="AJK49141.1"/>
    </source>
</evidence>
<dbReference type="Gene3D" id="2.60.40.10">
    <property type="entry name" value="Immunoglobulins"/>
    <property type="match status" value="1"/>
</dbReference>
<proteinExistence type="predicted"/>
<dbReference type="KEGG" id="bgp:BGL_2c10630"/>
<protein>
    <recommendedName>
        <fullName evidence="4">Pilus assembly protein</fullName>
    </recommendedName>
</protein>
<keyword evidence="3" id="KW-1185">Reference proteome</keyword>
<evidence type="ECO:0000313" key="3">
    <source>
        <dbReference type="Proteomes" id="UP000031838"/>
    </source>
</evidence>
<keyword evidence="1" id="KW-0732">Signal</keyword>
<reference evidence="2 3" key="2">
    <citation type="journal article" date="2016" name="Appl. Microbiol. Biotechnol.">
        <title>Mutations improving production and secretion of extracellular lipase by Burkholderia glumae PG1.</title>
        <authorList>
            <person name="Knapp A."/>
            <person name="Voget S."/>
            <person name="Gao R."/>
            <person name="Zaburannyi N."/>
            <person name="Krysciak D."/>
            <person name="Breuer M."/>
            <person name="Hauer B."/>
            <person name="Streit W.R."/>
            <person name="Muller R."/>
            <person name="Daniel R."/>
            <person name="Jaeger K.E."/>
        </authorList>
    </citation>
    <scope>NUCLEOTIDE SEQUENCE [LARGE SCALE GENOMIC DNA]</scope>
    <source>
        <strain evidence="2 3">PG1</strain>
    </source>
</reference>
<evidence type="ECO:0000256" key="1">
    <source>
        <dbReference type="SAM" id="SignalP"/>
    </source>
</evidence>
<dbReference type="HOGENOM" id="CLU_106308_0_0_4"/>
<feature type="chain" id="PRO_5002122333" description="Pilus assembly protein" evidence="1">
    <location>
        <begin position="20"/>
        <end position="222"/>
    </location>
</feature>
<dbReference type="EMBL" id="CP002581">
    <property type="protein sequence ID" value="AJK49141.1"/>
    <property type="molecule type" value="Genomic_DNA"/>
</dbReference>
<gene>
    <name evidence="2" type="ORF">BGL_2c10630</name>
</gene>
<dbReference type="InterPro" id="IPR013783">
    <property type="entry name" value="Ig-like_fold"/>
</dbReference>
<sequence>MKGCALAGVLMGVAAAARAEGQLMVMPATTKVYHSHDQQVSAKNMGDGPLYLKISVLKVTNPGLVPENKVALGDLEHPGIIASPDKLTLGPGQMRDIVLKSLFVPKQEELYRLYIVPVRSLKVDAAPANKITVPLAVAIGYGVLVRHMPPPGMQRHGWTHRCEGGGMTLENTGNVREVFTHVVQDGASSEETIAVFPGTPQHFATKRMSLDIDGKSMKLACP</sequence>
<feature type="signal peptide" evidence="1">
    <location>
        <begin position="1"/>
        <end position="19"/>
    </location>
</feature>
<organism evidence="2 3">
    <name type="scientific">Burkholderia plantarii</name>
    <dbReference type="NCBI Taxonomy" id="41899"/>
    <lineage>
        <taxon>Bacteria</taxon>
        <taxon>Pseudomonadati</taxon>
        <taxon>Pseudomonadota</taxon>
        <taxon>Betaproteobacteria</taxon>
        <taxon>Burkholderiales</taxon>
        <taxon>Burkholderiaceae</taxon>
        <taxon>Burkholderia</taxon>
    </lineage>
</organism>
<reference evidence="3" key="1">
    <citation type="submission" date="2011-03" db="EMBL/GenBank/DDBJ databases">
        <authorList>
            <person name="Voget S."/>
            <person name="Streit W.R."/>
            <person name="Jaeger K.E."/>
            <person name="Daniel R."/>
        </authorList>
    </citation>
    <scope>NUCLEOTIDE SEQUENCE [LARGE SCALE GENOMIC DNA]</scope>
    <source>
        <strain evidence="3">PG1</strain>
    </source>
</reference>
<accession>A0A0B6SA53</accession>
<name>A0A0B6SA53_BURPL</name>